<keyword evidence="16" id="KW-1185">Reference proteome</keyword>
<evidence type="ECO:0000256" key="3">
    <source>
        <dbReference type="ARBA" id="ARBA00022516"/>
    </source>
</evidence>
<dbReference type="FunFam" id="3.30.870.10:FF:000014">
    <property type="entry name" value="Cardiolipin synthase"/>
    <property type="match status" value="1"/>
</dbReference>
<evidence type="ECO:0000256" key="8">
    <source>
        <dbReference type="ARBA" id="ARBA00023098"/>
    </source>
</evidence>
<comment type="caution">
    <text evidence="15">The sequence shown here is derived from an EMBL/GenBank/DDBJ whole genome shotgun (WGS) entry which is preliminary data.</text>
</comment>
<keyword evidence="5 12" id="KW-0812">Transmembrane</keyword>
<evidence type="ECO:0000313" key="15">
    <source>
        <dbReference type="EMBL" id="RNF39900.1"/>
    </source>
</evidence>
<keyword evidence="9 12" id="KW-0472">Membrane</keyword>
<feature type="active site" evidence="12">
    <location>
        <position position="418"/>
    </location>
</feature>
<dbReference type="GO" id="GO:0008808">
    <property type="term" value="F:cardiolipin synthase activity"/>
    <property type="evidence" value="ECO:0007669"/>
    <property type="project" value="UniProtKB-UniRule"/>
</dbReference>
<protein>
    <recommendedName>
        <fullName evidence="12 13">Cardiolipin synthase</fullName>
        <shortName evidence="12">CL synthase</shortName>
        <ecNumber evidence="12 13">2.7.8.-</ecNumber>
    </recommendedName>
</protein>
<dbReference type="PANTHER" id="PTHR21248">
    <property type="entry name" value="CARDIOLIPIN SYNTHASE"/>
    <property type="match status" value="1"/>
</dbReference>
<keyword evidence="8 12" id="KW-0443">Lipid metabolism</keyword>
<comment type="function">
    <text evidence="12">Catalyzes the reversible phosphatidyl group transfer from one phosphatidylglycerol molecule to another to form cardiolipin (CL) (diphosphatidylglycerol) and glycerol.</text>
</comment>
<keyword evidence="10 12" id="KW-0594">Phospholipid biosynthesis</keyword>
<dbReference type="EMBL" id="RIAX01000004">
    <property type="protein sequence ID" value="RNF39900.1"/>
    <property type="molecule type" value="Genomic_DNA"/>
</dbReference>
<dbReference type="AlphaFoldDB" id="A0A3M8P9G9"/>
<dbReference type="CDD" id="cd09110">
    <property type="entry name" value="PLDc_CLS_1"/>
    <property type="match status" value="1"/>
</dbReference>
<name>A0A3M8P9G9_9BACL</name>
<dbReference type="PANTHER" id="PTHR21248:SF22">
    <property type="entry name" value="PHOSPHOLIPASE D"/>
    <property type="match status" value="1"/>
</dbReference>
<gene>
    <name evidence="15" type="primary">cls</name>
    <name evidence="15" type="ORF">EEX84_08035</name>
</gene>
<dbReference type="HAMAP" id="MF_01916">
    <property type="entry name" value="Cardiolipin_synth_Cls"/>
    <property type="match status" value="1"/>
</dbReference>
<dbReference type="GO" id="GO:0005886">
    <property type="term" value="C:plasma membrane"/>
    <property type="evidence" value="ECO:0007669"/>
    <property type="project" value="UniProtKB-SubCell"/>
</dbReference>
<dbReference type="Pfam" id="PF13091">
    <property type="entry name" value="PLDc_2"/>
    <property type="match status" value="2"/>
</dbReference>
<dbReference type="InterPro" id="IPR001736">
    <property type="entry name" value="PLipase_D/transphosphatidylase"/>
</dbReference>
<comment type="catalytic activity">
    <reaction evidence="12">
        <text>2 a 1,2-diacyl-sn-glycero-3-phospho-(1'-sn-glycerol) = a cardiolipin + glycerol</text>
        <dbReference type="Rhea" id="RHEA:31451"/>
        <dbReference type="ChEBI" id="CHEBI:17754"/>
        <dbReference type="ChEBI" id="CHEBI:62237"/>
        <dbReference type="ChEBI" id="CHEBI:64716"/>
    </reaction>
</comment>
<feature type="active site" evidence="12">
    <location>
        <position position="411"/>
    </location>
</feature>
<feature type="active site" evidence="12">
    <location>
        <position position="413"/>
    </location>
</feature>
<feature type="active site" evidence="12">
    <location>
        <position position="235"/>
    </location>
</feature>
<evidence type="ECO:0000256" key="5">
    <source>
        <dbReference type="ARBA" id="ARBA00022692"/>
    </source>
</evidence>
<dbReference type="SUPFAM" id="SSF56024">
    <property type="entry name" value="Phospholipase D/nuclease"/>
    <property type="match status" value="2"/>
</dbReference>
<evidence type="ECO:0000313" key="16">
    <source>
        <dbReference type="Proteomes" id="UP000275473"/>
    </source>
</evidence>
<keyword evidence="7 12" id="KW-1133">Transmembrane helix</keyword>
<dbReference type="NCBIfam" id="TIGR04265">
    <property type="entry name" value="bac_cardiolipin"/>
    <property type="match status" value="1"/>
</dbReference>
<dbReference type="Pfam" id="PF13396">
    <property type="entry name" value="PLDc_N"/>
    <property type="match status" value="1"/>
</dbReference>
<dbReference type="InterPro" id="IPR022924">
    <property type="entry name" value="Cardiolipin_synthase"/>
</dbReference>
<keyword evidence="4 12" id="KW-0808">Transferase</keyword>
<keyword evidence="11 12" id="KW-1208">Phospholipid metabolism</keyword>
<reference evidence="15 16" key="1">
    <citation type="journal article" date="2018" name="Int. J. Syst. Evol. Microbiol.">
        <title>Planococcus salinus sp. nov., a moderately halophilic bacterium isolated from a saline-alkali soil.</title>
        <authorList>
            <person name="Gan L."/>
        </authorList>
    </citation>
    <scope>NUCLEOTIDE SEQUENCE [LARGE SCALE GENOMIC DNA]</scope>
    <source>
        <strain evidence="15 16">LCB217</strain>
    </source>
</reference>
<proteinExistence type="inferred from homology"/>
<dbReference type="Proteomes" id="UP000275473">
    <property type="component" value="Unassembled WGS sequence"/>
</dbReference>
<feature type="active site" evidence="12">
    <location>
        <position position="240"/>
    </location>
</feature>
<dbReference type="RefSeq" id="WP_123165095.1">
    <property type="nucleotide sequence ID" value="NZ_RIAX01000004.1"/>
</dbReference>
<dbReference type="InterPro" id="IPR025202">
    <property type="entry name" value="PLD-like_dom"/>
</dbReference>
<feature type="active site" evidence="12">
    <location>
        <position position="233"/>
    </location>
</feature>
<dbReference type="Gene3D" id="3.30.870.10">
    <property type="entry name" value="Endonuclease Chain A"/>
    <property type="match status" value="2"/>
</dbReference>
<feature type="transmembrane region" description="Helical" evidence="12">
    <location>
        <begin position="42"/>
        <end position="64"/>
    </location>
</feature>
<keyword evidence="2 12" id="KW-1003">Cell membrane</keyword>
<keyword evidence="6" id="KW-0677">Repeat</keyword>
<feature type="transmembrane region" description="Helical" evidence="12">
    <location>
        <begin position="12"/>
        <end position="35"/>
    </location>
</feature>
<dbReference type="CDD" id="cd09112">
    <property type="entry name" value="PLDc_CLS_2"/>
    <property type="match status" value="1"/>
</dbReference>
<feature type="domain" description="PLD phosphodiesterase" evidence="14">
    <location>
        <begin position="228"/>
        <end position="255"/>
    </location>
</feature>
<dbReference type="GO" id="GO:0032049">
    <property type="term" value="P:cardiolipin biosynthetic process"/>
    <property type="evidence" value="ECO:0007669"/>
    <property type="project" value="UniProtKB-UniRule"/>
</dbReference>
<evidence type="ECO:0000256" key="2">
    <source>
        <dbReference type="ARBA" id="ARBA00022475"/>
    </source>
</evidence>
<feature type="domain" description="PLD phosphodiesterase" evidence="14">
    <location>
        <begin position="406"/>
        <end position="433"/>
    </location>
</feature>
<evidence type="ECO:0000256" key="6">
    <source>
        <dbReference type="ARBA" id="ARBA00022737"/>
    </source>
</evidence>
<comment type="subcellular location">
    <subcellularLocation>
        <location evidence="1 12">Cell membrane</location>
        <topology evidence="1 12">Multi-pass membrane protein</topology>
    </subcellularLocation>
</comment>
<comment type="similarity">
    <text evidence="12">Belongs to the phospholipase D family. Cardiolipin synthase subfamily.</text>
</comment>
<dbReference type="OrthoDB" id="9762009at2"/>
<evidence type="ECO:0000256" key="11">
    <source>
        <dbReference type="ARBA" id="ARBA00023264"/>
    </source>
</evidence>
<evidence type="ECO:0000256" key="10">
    <source>
        <dbReference type="ARBA" id="ARBA00023209"/>
    </source>
</evidence>
<dbReference type="InterPro" id="IPR027379">
    <property type="entry name" value="CLS_N"/>
</dbReference>
<evidence type="ECO:0000256" key="13">
    <source>
        <dbReference type="NCBIfam" id="TIGR04265"/>
    </source>
</evidence>
<dbReference type="InterPro" id="IPR030874">
    <property type="entry name" value="Cardiolipin_synth_Firmi"/>
</dbReference>
<evidence type="ECO:0000256" key="1">
    <source>
        <dbReference type="ARBA" id="ARBA00004651"/>
    </source>
</evidence>
<accession>A0A3M8P9G9</accession>
<evidence type="ECO:0000256" key="4">
    <source>
        <dbReference type="ARBA" id="ARBA00022679"/>
    </source>
</evidence>
<evidence type="ECO:0000259" key="14">
    <source>
        <dbReference type="PROSITE" id="PS50035"/>
    </source>
</evidence>
<evidence type="ECO:0000256" key="9">
    <source>
        <dbReference type="ARBA" id="ARBA00023136"/>
    </source>
</evidence>
<sequence length="493" mass="56711">MAISFDWLPTFQWWNTFSNILFILNIILAFFILFYERKRASSVWAWVLILFFLPVIGFVLYLFFGKPLSRNKMKHQSAYNNPELQKLSEEQLRKIDEGTFHHASSVAEEWLDIIRMNAASGEAVTYTQNNQLHIFTDGKLKFEKLFKDIELAQDHVHLQYFIIKNDDIGKRLVKLLEQKAREGIKVLLLYDDLGSRSLPNHFFDGLFQASGKALPSLPSKLPFINLRVNYRNHRKIGIVDGKIGYIGGFNVGNEYLGKNRKFGYWRDTHLRIEGEAVHSLQHLFLIEWNQNAKKYPVRYNDRYFPSVTTKNTTGMQIVASGPNASVDQIKNVFLKLITRARKSIYIQTPYFIPDSSILDAIKTAILGGVDVRIMVPNKADHPFVHASSLSFLNELLSVGAKVYSYNNGFLHAKTLVIDEKAFTIGSANMDVRSFSLNFEANAVIYNQETAAEMARIFLQDMELSKELTKELFESQSLYQKVKQRLSRLIAPIL</sequence>
<dbReference type="EC" id="2.7.8.-" evidence="12 13"/>
<evidence type="ECO:0000256" key="12">
    <source>
        <dbReference type="HAMAP-Rule" id="MF_01916"/>
    </source>
</evidence>
<dbReference type="PROSITE" id="PS50035">
    <property type="entry name" value="PLD"/>
    <property type="match status" value="2"/>
</dbReference>
<dbReference type="SMART" id="SM00155">
    <property type="entry name" value="PLDc"/>
    <property type="match status" value="2"/>
</dbReference>
<evidence type="ECO:0000256" key="7">
    <source>
        <dbReference type="ARBA" id="ARBA00022989"/>
    </source>
</evidence>
<organism evidence="15 16">
    <name type="scientific">Planococcus salinus</name>
    <dbReference type="NCBI Taxonomy" id="1848460"/>
    <lineage>
        <taxon>Bacteria</taxon>
        <taxon>Bacillati</taxon>
        <taxon>Bacillota</taxon>
        <taxon>Bacilli</taxon>
        <taxon>Bacillales</taxon>
        <taxon>Caryophanaceae</taxon>
        <taxon>Planococcus</taxon>
    </lineage>
</organism>
<keyword evidence="3 12" id="KW-0444">Lipid biosynthesis</keyword>